<dbReference type="AlphaFoldDB" id="A0ABD3MJV4"/>
<name>A0ABD3MJV4_9STRA</name>
<feature type="region of interest" description="Disordered" evidence="1">
    <location>
        <begin position="279"/>
        <end position="302"/>
    </location>
</feature>
<dbReference type="InterPro" id="IPR021855">
    <property type="entry name" value="PAM68-like"/>
</dbReference>
<feature type="transmembrane region" description="Helical" evidence="2">
    <location>
        <begin position="176"/>
        <end position="197"/>
    </location>
</feature>
<evidence type="ECO:0000256" key="2">
    <source>
        <dbReference type="SAM" id="Phobius"/>
    </source>
</evidence>
<proteinExistence type="predicted"/>
<gene>
    <name evidence="3" type="ORF">ACHAWU_007881</name>
</gene>
<dbReference type="Proteomes" id="UP001530293">
    <property type="component" value="Unassembled WGS sequence"/>
</dbReference>
<accession>A0ABD3MJV4</accession>
<feature type="compositionally biased region" description="Low complexity" evidence="1">
    <location>
        <begin position="76"/>
        <end position="113"/>
    </location>
</feature>
<keyword evidence="4" id="KW-1185">Reference proteome</keyword>
<feature type="region of interest" description="Disordered" evidence="1">
    <location>
        <begin position="68"/>
        <end position="138"/>
    </location>
</feature>
<dbReference type="EMBL" id="JALLBG020000171">
    <property type="protein sequence ID" value="KAL3760815.1"/>
    <property type="molecule type" value="Genomic_DNA"/>
</dbReference>
<evidence type="ECO:0000313" key="3">
    <source>
        <dbReference type="EMBL" id="KAL3760815.1"/>
    </source>
</evidence>
<keyword evidence="2" id="KW-0472">Membrane</keyword>
<dbReference type="PANTHER" id="PTHR34575:SF1">
    <property type="entry name" value="PROTEIN PAM68, CHLOROPLASTIC"/>
    <property type="match status" value="1"/>
</dbReference>
<reference evidence="3 4" key="1">
    <citation type="submission" date="2024-10" db="EMBL/GenBank/DDBJ databases">
        <title>Updated reference genomes for cyclostephanoid diatoms.</title>
        <authorList>
            <person name="Roberts W.R."/>
            <person name="Alverson A.J."/>
        </authorList>
    </citation>
    <scope>NUCLEOTIDE SEQUENCE [LARGE SCALE GENOMIC DNA]</scope>
    <source>
        <strain evidence="3 4">AJA232-27</strain>
    </source>
</reference>
<evidence type="ECO:0000256" key="1">
    <source>
        <dbReference type="SAM" id="MobiDB-lite"/>
    </source>
</evidence>
<evidence type="ECO:0000313" key="4">
    <source>
        <dbReference type="Proteomes" id="UP001530293"/>
    </source>
</evidence>
<sequence>MTTMVTVSTIAAIVAIAPYLQSSNQGIILTSAFTTSHFSPRNRSAVSRRPTIASSSWSTITTTLSAAGKGFGDKPASTQKTKASSSTSIETTTTSTTSSSSPSSSTESTSFSSNIASKDENTGSTMLQQLRSREAEKRDAELRKLRDLRDTDALLAEDASAAAIPERVAQRMGKRMVPFVGIPLFGSFASFIGFWYLATYKDMEFQPAVVATTSFVFLAVGLLGITYSVLSSSWDEDREGSGFGADEFQKNIGNIKEGLSRTKENALLRERMAGLSEEEIQRAIDDQERREKAKKQKDAWME</sequence>
<keyword evidence="2" id="KW-1133">Transmembrane helix</keyword>
<keyword evidence="2" id="KW-0812">Transmembrane</keyword>
<organism evidence="3 4">
    <name type="scientific">Discostella pseudostelligera</name>
    <dbReference type="NCBI Taxonomy" id="259834"/>
    <lineage>
        <taxon>Eukaryota</taxon>
        <taxon>Sar</taxon>
        <taxon>Stramenopiles</taxon>
        <taxon>Ochrophyta</taxon>
        <taxon>Bacillariophyta</taxon>
        <taxon>Coscinodiscophyceae</taxon>
        <taxon>Thalassiosirophycidae</taxon>
        <taxon>Stephanodiscales</taxon>
        <taxon>Stephanodiscaceae</taxon>
        <taxon>Discostella</taxon>
    </lineage>
</organism>
<dbReference type="PANTHER" id="PTHR34575">
    <property type="entry name" value="PROTEIN PAM68, CHLOROPLASTIC"/>
    <property type="match status" value="1"/>
</dbReference>
<feature type="transmembrane region" description="Helical" evidence="2">
    <location>
        <begin position="209"/>
        <end position="230"/>
    </location>
</feature>
<comment type="caution">
    <text evidence="3">The sequence shown here is derived from an EMBL/GenBank/DDBJ whole genome shotgun (WGS) entry which is preliminary data.</text>
</comment>
<protein>
    <submittedName>
        <fullName evidence="3">Uncharacterized protein</fullName>
    </submittedName>
</protein>
<dbReference type="Pfam" id="PF11947">
    <property type="entry name" value="DUF3464"/>
    <property type="match status" value="1"/>
</dbReference>